<name>A0A9W4GZ21_9ACTN</name>
<sequence>MLSRLDPGETINYTYTAMYHFCITGL</sequence>
<proteinExistence type="predicted"/>
<dbReference type="EMBL" id="CAJVAX010000009">
    <property type="protein sequence ID" value="CAG7623835.1"/>
    <property type="molecule type" value="Genomic_DNA"/>
</dbReference>
<gene>
    <name evidence="1" type="ORF">SBRY_170014</name>
</gene>
<dbReference type="Proteomes" id="UP001153328">
    <property type="component" value="Unassembled WGS sequence"/>
</dbReference>
<dbReference type="AlphaFoldDB" id="A0A9W4GZ21"/>
<reference evidence="1" key="1">
    <citation type="submission" date="2021-06" db="EMBL/GenBank/DDBJ databases">
        <authorList>
            <person name="Arsene-Ploetze F."/>
        </authorList>
    </citation>
    <scope>NUCLEOTIDE SEQUENCE</scope>
    <source>
        <strain evidence="1">SBRY1</strain>
    </source>
</reference>
<protein>
    <submittedName>
        <fullName evidence="1">Uncharacterized protein</fullName>
    </submittedName>
</protein>
<organism evidence="1 2">
    <name type="scientific">Actinacidiphila bryophytorum</name>
    <dbReference type="NCBI Taxonomy" id="1436133"/>
    <lineage>
        <taxon>Bacteria</taxon>
        <taxon>Bacillati</taxon>
        <taxon>Actinomycetota</taxon>
        <taxon>Actinomycetes</taxon>
        <taxon>Kitasatosporales</taxon>
        <taxon>Streptomycetaceae</taxon>
        <taxon>Actinacidiphila</taxon>
    </lineage>
</organism>
<evidence type="ECO:0000313" key="2">
    <source>
        <dbReference type="Proteomes" id="UP001153328"/>
    </source>
</evidence>
<evidence type="ECO:0000313" key="1">
    <source>
        <dbReference type="EMBL" id="CAG7623835.1"/>
    </source>
</evidence>
<accession>A0A9W4GZ21</accession>
<comment type="caution">
    <text evidence="1">The sequence shown here is derived from an EMBL/GenBank/DDBJ whole genome shotgun (WGS) entry which is preliminary data.</text>
</comment>
<keyword evidence="2" id="KW-1185">Reference proteome</keyword>